<dbReference type="InterPro" id="IPR036291">
    <property type="entry name" value="NAD(P)-bd_dom_sf"/>
</dbReference>
<comment type="caution">
    <text evidence="13">The sequence shown here is derived from an EMBL/GenBank/DDBJ whole genome shotgun (WGS) entry which is preliminary data.</text>
</comment>
<gene>
    <name evidence="13" type="ORF">LHA35_25665</name>
</gene>
<feature type="binding site" evidence="10">
    <location>
        <begin position="152"/>
        <end position="155"/>
    </location>
    <ligand>
        <name>substrate</name>
    </ligand>
</feature>
<comment type="catalytic activity">
    <reaction evidence="7 8">
        <text>UDP-alpha-D-glucose + 2 NAD(+) + H2O = UDP-alpha-D-glucuronate + 2 NADH + 3 H(+)</text>
        <dbReference type="Rhea" id="RHEA:23596"/>
        <dbReference type="ChEBI" id="CHEBI:15377"/>
        <dbReference type="ChEBI" id="CHEBI:15378"/>
        <dbReference type="ChEBI" id="CHEBI:57540"/>
        <dbReference type="ChEBI" id="CHEBI:57945"/>
        <dbReference type="ChEBI" id="CHEBI:58052"/>
        <dbReference type="ChEBI" id="CHEBI:58885"/>
        <dbReference type="EC" id="1.1.1.22"/>
    </reaction>
</comment>
<feature type="binding site" evidence="11">
    <location>
        <position position="30"/>
    </location>
    <ligand>
        <name>NAD(+)</name>
        <dbReference type="ChEBI" id="CHEBI:57540"/>
    </ligand>
</feature>
<evidence type="ECO:0000256" key="5">
    <source>
        <dbReference type="ARBA" id="ARBA00023002"/>
    </source>
</evidence>
<dbReference type="InterPro" id="IPR014026">
    <property type="entry name" value="UDP-Glc/GDP-Man_DH_dimer"/>
</dbReference>
<keyword evidence="6 8" id="KW-0520">NAD</keyword>
<feature type="binding site" evidence="11">
    <location>
        <position position="122"/>
    </location>
    <ligand>
        <name>NAD(+)</name>
        <dbReference type="ChEBI" id="CHEBI:57540"/>
    </ligand>
</feature>
<evidence type="ECO:0000256" key="2">
    <source>
        <dbReference type="ARBA" id="ARBA00006601"/>
    </source>
</evidence>
<feature type="binding site" evidence="11">
    <location>
        <position position="331"/>
    </location>
    <ligand>
        <name>NAD(+)</name>
        <dbReference type="ChEBI" id="CHEBI:57540"/>
    </ligand>
</feature>
<dbReference type="SMART" id="SM00984">
    <property type="entry name" value="UDPG_MGDP_dh_C"/>
    <property type="match status" value="1"/>
</dbReference>
<dbReference type="SUPFAM" id="SSF51735">
    <property type="entry name" value="NAD(P)-binding Rossmann-fold domains"/>
    <property type="match status" value="1"/>
</dbReference>
<feature type="binding site" evidence="11">
    <location>
        <position position="86"/>
    </location>
    <ligand>
        <name>NAD(+)</name>
        <dbReference type="ChEBI" id="CHEBI:57540"/>
    </ligand>
</feature>
<evidence type="ECO:0000256" key="4">
    <source>
        <dbReference type="ARBA" id="ARBA00015132"/>
    </source>
</evidence>
<evidence type="ECO:0000256" key="8">
    <source>
        <dbReference type="PIRNR" id="PIRNR000124"/>
    </source>
</evidence>
<dbReference type="AlphaFoldDB" id="A0A9X1II81"/>
<dbReference type="Pfam" id="PF00984">
    <property type="entry name" value="UDPG_MGDP_dh"/>
    <property type="match status" value="1"/>
</dbReference>
<feature type="binding site" evidence="10">
    <location>
        <position position="260"/>
    </location>
    <ligand>
        <name>substrate</name>
    </ligand>
</feature>
<dbReference type="Gene3D" id="1.20.5.100">
    <property type="entry name" value="Cytochrome c1, transmembrane anchor, C-terminal"/>
    <property type="match status" value="1"/>
</dbReference>
<dbReference type="PANTHER" id="PTHR43750">
    <property type="entry name" value="UDP-GLUCOSE 6-DEHYDROGENASE TUAD"/>
    <property type="match status" value="1"/>
</dbReference>
<dbReference type="EMBL" id="JAJAQI010000066">
    <property type="protein sequence ID" value="MCB4825117.1"/>
    <property type="molecule type" value="Genomic_DNA"/>
</dbReference>
<dbReference type="EC" id="1.1.1.22" evidence="3 8"/>
<dbReference type="SUPFAM" id="SSF52413">
    <property type="entry name" value="UDP-glucose/GDP-mannose dehydrogenase C-terminal domain"/>
    <property type="match status" value="1"/>
</dbReference>
<organism evidence="13 14">
    <name type="scientific">Roseicella aerolata</name>
    <dbReference type="NCBI Taxonomy" id="2883479"/>
    <lineage>
        <taxon>Bacteria</taxon>
        <taxon>Pseudomonadati</taxon>
        <taxon>Pseudomonadota</taxon>
        <taxon>Alphaproteobacteria</taxon>
        <taxon>Acetobacterales</taxon>
        <taxon>Roseomonadaceae</taxon>
        <taxon>Roseicella</taxon>
    </lineage>
</organism>
<evidence type="ECO:0000256" key="11">
    <source>
        <dbReference type="PIRSR" id="PIRSR500134-3"/>
    </source>
</evidence>
<dbReference type="GO" id="GO:0000271">
    <property type="term" value="P:polysaccharide biosynthetic process"/>
    <property type="evidence" value="ECO:0007669"/>
    <property type="project" value="InterPro"/>
</dbReference>
<keyword evidence="5 8" id="KW-0560">Oxidoreductase</keyword>
<dbReference type="InterPro" id="IPR036220">
    <property type="entry name" value="UDP-Glc/GDP-Man_DH_C_sf"/>
</dbReference>
<dbReference type="PROSITE" id="PS51257">
    <property type="entry name" value="PROKAR_LIPOPROTEIN"/>
    <property type="match status" value="1"/>
</dbReference>
<dbReference type="Pfam" id="PF03721">
    <property type="entry name" value="UDPG_MGDP_dh_N"/>
    <property type="match status" value="1"/>
</dbReference>
<name>A0A9X1II81_9PROT</name>
<feature type="domain" description="UDP-glucose/GDP-mannose dehydrogenase C-terminal" evidence="12">
    <location>
        <begin position="317"/>
        <end position="419"/>
    </location>
</feature>
<dbReference type="InterPro" id="IPR028357">
    <property type="entry name" value="UDPglc_DH_bac"/>
</dbReference>
<sequence>MRVAMIGSGYVGLVSGACLAELGHSVVCVDRDAGRIERLRRGKIPIYEPGLESLVGRNVAERRLAFATDLEAALRGVDVVFIAVGTPPRRGDGHADLSSVWAAARSVAATLDGPAVLVTKSTVPIGTGDGIEAVLRELRPGLDVPVVSNPEFLREGSAIGDFLRPDRVVVGSDDAHGHQVMRALYAPLLHRGARLFETGRRNAELLKYAANAFLAVKISFINEISDLCERVGANVLDVSRGIGMDERIGPRFLEPGPGYGGSCFPKDTLALARTAHDHGMSLRLVEAVIAFNEARRPAMARKVLEACGGALRDRRVAVLGLAFKAGTDDIRESPAIAVIEAIQRAGGRVRAHDPAAMPHAADCLQDVEFAATAEECLGGAHVAVLVTDWEEYRRLPAARLRQLLRDPPLVVDLRNALDARELRRHGIRHVGMGMPEERLTAPQELAAKAPVPVRHASAPLAAAMASPER</sequence>
<comment type="similarity">
    <text evidence="2 8">Belongs to the UDP-glucose/GDP-mannose dehydrogenase family.</text>
</comment>
<dbReference type="InterPro" id="IPR014027">
    <property type="entry name" value="UDP-Glc/GDP-Man_DH_C"/>
</dbReference>
<evidence type="ECO:0000256" key="3">
    <source>
        <dbReference type="ARBA" id="ARBA00012954"/>
    </source>
</evidence>
<evidence type="ECO:0000313" key="14">
    <source>
        <dbReference type="Proteomes" id="UP001139311"/>
    </source>
</evidence>
<feature type="binding site" evidence="11">
    <location>
        <position position="35"/>
    </location>
    <ligand>
        <name>NAD(+)</name>
        <dbReference type="ChEBI" id="CHEBI:57540"/>
    </ligand>
</feature>
<protein>
    <recommendedName>
        <fullName evidence="4 8">UDP-glucose 6-dehydrogenase</fullName>
        <ecNumber evidence="3 8">1.1.1.22</ecNumber>
    </recommendedName>
</protein>
<feature type="binding site" evidence="10">
    <location>
        <position position="324"/>
    </location>
    <ligand>
        <name>substrate</name>
    </ligand>
</feature>
<evidence type="ECO:0000256" key="7">
    <source>
        <dbReference type="ARBA" id="ARBA00047473"/>
    </source>
</evidence>
<accession>A0A9X1II81</accession>
<dbReference type="PIRSF" id="PIRSF000124">
    <property type="entry name" value="UDPglc_GDPman_dh"/>
    <property type="match status" value="1"/>
</dbReference>
<comment type="pathway">
    <text evidence="1">Nucleotide-sugar biosynthesis; UDP-alpha-D-glucuronate biosynthesis; UDP-alpha-D-glucuronate from UDP-alpha-D-glucose: step 1/1.</text>
</comment>
<dbReference type="PANTHER" id="PTHR43750:SF3">
    <property type="entry name" value="UDP-GLUCOSE 6-DEHYDROGENASE TUAD"/>
    <property type="match status" value="1"/>
</dbReference>
<dbReference type="InterPro" id="IPR008927">
    <property type="entry name" value="6-PGluconate_DH-like_C_sf"/>
</dbReference>
<dbReference type="PIRSF" id="PIRSF500134">
    <property type="entry name" value="UDPglc_DH_bac"/>
    <property type="match status" value="1"/>
</dbReference>
<feature type="binding site" evidence="11">
    <location>
        <position position="266"/>
    </location>
    <ligand>
        <name>NAD(+)</name>
        <dbReference type="ChEBI" id="CHEBI:57540"/>
    </ligand>
</feature>
<evidence type="ECO:0000256" key="6">
    <source>
        <dbReference type="ARBA" id="ARBA00023027"/>
    </source>
</evidence>
<feature type="binding site" evidence="11">
    <location>
        <position position="155"/>
    </location>
    <ligand>
        <name>NAD(+)</name>
        <dbReference type="ChEBI" id="CHEBI:57540"/>
    </ligand>
</feature>
<evidence type="ECO:0000313" key="13">
    <source>
        <dbReference type="EMBL" id="MCB4825117.1"/>
    </source>
</evidence>
<feature type="binding site" evidence="10">
    <location>
        <position position="207"/>
    </location>
    <ligand>
        <name>substrate</name>
    </ligand>
</feature>
<dbReference type="InterPro" id="IPR001732">
    <property type="entry name" value="UDP-Glc/GDP-Man_DH_N"/>
</dbReference>
<evidence type="ECO:0000256" key="9">
    <source>
        <dbReference type="PIRSR" id="PIRSR500134-1"/>
    </source>
</evidence>
<keyword evidence="14" id="KW-1185">Reference proteome</keyword>
<dbReference type="GO" id="GO:0003979">
    <property type="term" value="F:UDP-glucose 6-dehydrogenase activity"/>
    <property type="evidence" value="ECO:0007669"/>
    <property type="project" value="UniProtKB-EC"/>
</dbReference>
<feature type="active site" description="Nucleophile" evidence="9">
    <location>
        <position position="263"/>
    </location>
</feature>
<dbReference type="NCBIfam" id="TIGR03026">
    <property type="entry name" value="NDP-sugDHase"/>
    <property type="match status" value="1"/>
</dbReference>
<evidence type="ECO:0000256" key="10">
    <source>
        <dbReference type="PIRSR" id="PIRSR500134-2"/>
    </source>
</evidence>
<dbReference type="GO" id="GO:0051287">
    <property type="term" value="F:NAD binding"/>
    <property type="evidence" value="ECO:0007669"/>
    <property type="project" value="InterPro"/>
</dbReference>
<evidence type="ECO:0000256" key="1">
    <source>
        <dbReference type="ARBA" id="ARBA00004701"/>
    </source>
</evidence>
<feature type="binding site" evidence="10">
    <location>
        <begin position="252"/>
        <end position="256"/>
    </location>
    <ligand>
        <name>substrate</name>
    </ligand>
</feature>
<dbReference type="RefSeq" id="WP_226613816.1">
    <property type="nucleotide sequence ID" value="NZ_JAJAQI010000066.1"/>
</dbReference>
<evidence type="ECO:0000259" key="12">
    <source>
        <dbReference type="SMART" id="SM00984"/>
    </source>
</evidence>
<proteinExistence type="inferred from homology"/>
<reference evidence="13" key="1">
    <citation type="submission" date="2021-10" db="EMBL/GenBank/DDBJ databases">
        <title>Roseicella aerolatum sp. nov., isolated from aerosols of e-waste dismantling site.</title>
        <authorList>
            <person name="Qin T."/>
        </authorList>
    </citation>
    <scope>NUCLEOTIDE SEQUENCE</scope>
    <source>
        <strain evidence="13">GB24</strain>
    </source>
</reference>
<dbReference type="Pfam" id="PF03720">
    <property type="entry name" value="UDPG_MGDP_dh_C"/>
    <property type="match status" value="1"/>
</dbReference>
<dbReference type="InterPro" id="IPR017476">
    <property type="entry name" value="UDP-Glc/GDP-Man"/>
</dbReference>
<dbReference type="SUPFAM" id="SSF48179">
    <property type="entry name" value="6-phosphogluconate dehydrogenase C-terminal domain-like"/>
    <property type="match status" value="1"/>
</dbReference>
<dbReference type="Gene3D" id="3.40.50.720">
    <property type="entry name" value="NAD(P)-binding Rossmann-like Domain"/>
    <property type="match status" value="2"/>
</dbReference>
<dbReference type="Proteomes" id="UP001139311">
    <property type="component" value="Unassembled WGS sequence"/>
</dbReference>